<sequence length="160" mass="17604">EAWSASWSACKPASTGCIISEIGQLKVLESLDLSTNNLSGKIPQSMSDLSFLSVLDLSNNNLFGRIPLSTQLQSFGATSYSENPRLCGSPLRKCPGDEPTKLPINNVGFSVRFGGVFGSLLTNRSWRHRYLLLMSNLGDWIILTVALKMASLQRRLRLKD</sequence>
<evidence type="ECO:0000256" key="4">
    <source>
        <dbReference type="ARBA" id="ARBA00022692"/>
    </source>
</evidence>
<evidence type="ECO:0000256" key="7">
    <source>
        <dbReference type="ARBA" id="ARBA00022989"/>
    </source>
</evidence>
<evidence type="ECO:0000256" key="1">
    <source>
        <dbReference type="ARBA" id="ARBA00004479"/>
    </source>
</evidence>
<evidence type="ECO:0000256" key="8">
    <source>
        <dbReference type="ARBA" id="ARBA00023136"/>
    </source>
</evidence>
<comment type="subcellular location">
    <subcellularLocation>
        <location evidence="1">Membrane</location>
        <topology evidence="1">Single-pass type I membrane protein</topology>
    </subcellularLocation>
</comment>
<keyword evidence="6" id="KW-0677">Repeat</keyword>
<evidence type="ECO:0000256" key="10">
    <source>
        <dbReference type="ARBA" id="ARBA00023180"/>
    </source>
</evidence>
<dbReference type="PANTHER" id="PTHR48063">
    <property type="entry name" value="LRR RECEPTOR-LIKE KINASE"/>
    <property type="match status" value="1"/>
</dbReference>
<name>A0A7J8YXZ6_9ROSI</name>
<dbReference type="PRINTS" id="PR00019">
    <property type="entry name" value="LEURICHRPT"/>
</dbReference>
<keyword evidence="3" id="KW-0433">Leucine-rich repeat</keyword>
<keyword evidence="4" id="KW-0812">Transmembrane</keyword>
<evidence type="ECO:0000256" key="5">
    <source>
        <dbReference type="ARBA" id="ARBA00022729"/>
    </source>
</evidence>
<dbReference type="AlphaFoldDB" id="A0A7J8YXZ6"/>
<protein>
    <submittedName>
        <fullName evidence="11">Uncharacterized protein</fullName>
    </submittedName>
</protein>
<evidence type="ECO:0000256" key="6">
    <source>
        <dbReference type="ARBA" id="ARBA00022737"/>
    </source>
</evidence>
<dbReference type="GO" id="GO:0016020">
    <property type="term" value="C:membrane"/>
    <property type="evidence" value="ECO:0007669"/>
    <property type="project" value="UniProtKB-SubCell"/>
</dbReference>
<dbReference type="PANTHER" id="PTHR48063:SF101">
    <property type="entry name" value="LRR RECEPTOR-LIKE SERINE_THREONINE-PROTEIN KINASE FLS2"/>
    <property type="match status" value="1"/>
</dbReference>
<keyword evidence="5" id="KW-0732">Signal</keyword>
<keyword evidence="10" id="KW-0325">Glycoprotein</keyword>
<keyword evidence="12" id="KW-1185">Reference proteome</keyword>
<comment type="caution">
    <text evidence="11">The sequence shown here is derived from an EMBL/GenBank/DDBJ whole genome shotgun (WGS) entry which is preliminary data.</text>
</comment>
<reference evidence="11 12" key="1">
    <citation type="journal article" date="2019" name="Genome Biol. Evol.">
        <title>Insights into the evolution of the New World diploid cottons (Gossypium, subgenus Houzingenia) based on genome sequencing.</title>
        <authorList>
            <person name="Grover C.E."/>
            <person name="Arick M.A. 2nd"/>
            <person name="Thrash A."/>
            <person name="Conover J.L."/>
            <person name="Sanders W.S."/>
            <person name="Peterson D.G."/>
            <person name="Frelichowski J.E."/>
            <person name="Scheffler J.A."/>
            <person name="Scheffler B.E."/>
            <person name="Wendel J.F."/>
        </authorList>
    </citation>
    <scope>NUCLEOTIDE SEQUENCE [LARGE SCALE GENOMIC DNA]</scope>
    <source>
        <strain evidence="11">4</strain>
        <tissue evidence="11">Leaf</tissue>
    </source>
</reference>
<dbReference type="FunFam" id="3.80.10.10:FF:000722">
    <property type="entry name" value="Leucine-rich repeat receptor-like protein kinase"/>
    <property type="match status" value="1"/>
</dbReference>
<keyword evidence="2" id="KW-0597">Phosphoprotein</keyword>
<keyword evidence="8" id="KW-0472">Membrane</keyword>
<dbReference type="Proteomes" id="UP000593574">
    <property type="component" value="Unassembled WGS sequence"/>
</dbReference>
<proteinExistence type="predicted"/>
<dbReference type="InterPro" id="IPR046956">
    <property type="entry name" value="RLP23-like"/>
</dbReference>
<organism evidence="11 12">
    <name type="scientific">Gossypium laxum</name>
    <dbReference type="NCBI Taxonomy" id="34288"/>
    <lineage>
        <taxon>Eukaryota</taxon>
        <taxon>Viridiplantae</taxon>
        <taxon>Streptophyta</taxon>
        <taxon>Embryophyta</taxon>
        <taxon>Tracheophyta</taxon>
        <taxon>Spermatophyta</taxon>
        <taxon>Magnoliopsida</taxon>
        <taxon>eudicotyledons</taxon>
        <taxon>Gunneridae</taxon>
        <taxon>Pentapetalae</taxon>
        <taxon>rosids</taxon>
        <taxon>malvids</taxon>
        <taxon>Malvales</taxon>
        <taxon>Malvaceae</taxon>
        <taxon>Malvoideae</taxon>
        <taxon>Gossypium</taxon>
    </lineage>
</organism>
<keyword evidence="7" id="KW-1133">Transmembrane helix</keyword>
<keyword evidence="9" id="KW-0675">Receptor</keyword>
<evidence type="ECO:0000313" key="12">
    <source>
        <dbReference type="Proteomes" id="UP000593574"/>
    </source>
</evidence>
<evidence type="ECO:0000313" key="11">
    <source>
        <dbReference type="EMBL" id="MBA0703984.1"/>
    </source>
</evidence>
<gene>
    <name evidence="11" type="ORF">Golax_016274</name>
</gene>
<dbReference type="InterPro" id="IPR001611">
    <property type="entry name" value="Leu-rich_rpt"/>
</dbReference>
<dbReference type="Pfam" id="PF00560">
    <property type="entry name" value="LRR_1"/>
    <property type="match status" value="2"/>
</dbReference>
<evidence type="ECO:0000256" key="9">
    <source>
        <dbReference type="ARBA" id="ARBA00023170"/>
    </source>
</evidence>
<feature type="non-terminal residue" evidence="11">
    <location>
        <position position="160"/>
    </location>
</feature>
<dbReference type="InterPro" id="IPR032675">
    <property type="entry name" value="LRR_dom_sf"/>
</dbReference>
<evidence type="ECO:0000256" key="3">
    <source>
        <dbReference type="ARBA" id="ARBA00022614"/>
    </source>
</evidence>
<evidence type="ECO:0000256" key="2">
    <source>
        <dbReference type="ARBA" id="ARBA00022553"/>
    </source>
</evidence>
<dbReference type="Gene3D" id="3.80.10.10">
    <property type="entry name" value="Ribonuclease Inhibitor"/>
    <property type="match status" value="1"/>
</dbReference>
<dbReference type="EMBL" id="JABEZV010000001">
    <property type="protein sequence ID" value="MBA0703984.1"/>
    <property type="molecule type" value="Genomic_DNA"/>
</dbReference>
<dbReference type="SUPFAM" id="SSF52058">
    <property type="entry name" value="L domain-like"/>
    <property type="match status" value="1"/>
</dbReference>
<accession>A0A7J8YXZ6</accession>